<dbReference type="Gene3D" id="2.60.40.3440">
    <property type="match status" value="2"/>
</dbReference>
<proteinExistence type="predicted"/>
<dbReference type="AlphaFoldDB" id="A0A3N2C3Y3"/>
<feature type="chain" id="PRO_5038818489" evidence="1">
    <location>
        <begin position="32"/>
        <end position="365"/>
    </location>
</feature>
<keyword evidence="1" id="KW-0732">Signal</keyword>
<dbReference type="Pfam" id="PF17963">
    <property type="entry name" value="Big_9"/>
    <property type="match status" value="1"/>
</dbReference>
<name>A0A3N2C3Y3_9MICO</name>
<reference evidence="2 3" key="1">
    <citation type="submission" date="2018-11" db="EMBL/GenBank/DDBJ databases">
        <title>Sequencing the genomes of 1000 actinobacteria strains.</title>
        <authorList>
            <person name="Klenk H.-P."/>
        </authorList>
    </citation>
    <scope>NUCLEOTIDE SEQUENCE [LARGE SCALE GENOMIC DNA]</scope>
    <source>
        <strain evidence="2 3">DSM 14012</strain>
    </source>
</reference>
<evidence type="ECO:0000313" key="3">
    <source>
        <dbReference type="Proteomes" id="UP000266915"/>
    </source>
</evidence>
<dbReference type="Proteomes" id="UP000266915">
    <property type="component" value="Unassembled WGS sequence"/>
</dbReference>
<protein>
    <submittedName>
        <fullName evidence="2">Uncharacterized protein</fullName>
    </submittedName>
</protein>
<evidence type="ECO:0000313" key="2">
    <source>
        <dbReference type="EMBL" id="ROR82237.1"/>
    </source>
</evidence>
<dbReference type="RefSeq" id="WP_085513126.1">
    <property type="nucleotide sequence ID" value="NZ_FXAP01000005.1"/>
</dbReference>
<feature type="signal peptide" evidence="1">
    <location>
        <begin position="1"/>
        <end position="31"/>
    </location>
</feature>
<sequence length="365" mass="38008">MWNICRRGGERRLRRTLIGAAIATAAWGSLAPLPAAATPEMPSQLAVEIPYLGTADRTIPADWEVTECPVGAPPNLVHLSCTGQRIRFTATGYVADSAAQTVDVAFAVDGSDHVLSYEVTLGFPRLDGPASTPYGFPLAQGTPVTIPFIELAASCAACTDTGPTYFAAHVDPPAAGRATFSGLGLVFAPSPDFTGTATLSFRVRDPTGQETARARIPVSVVAGRSHAPSITPNAVAVGPDEEAHGNALRDDIQEPEVETELDSCSEAANGTVRCSPDGSFVYTPDPGFIGVDEFAYHLVTSSTGDQAVGSVVVGIGMDPTTVVDLPEAGEMTAPFTPPRADPSADVVGVLDHLRQALTRITVPRS</sequence>
<evidence type="ECO:0000256" key="1">
    <source>
        <dbReference type="SAM" id="SignalP"/>
    </source>
</evidence>
<dbReference type="EMBL" id="RKHL01000001">
    <property type="protein sequence ID" value="ROR82237.1"/>
    <property type="molecule type" value="Genomic_DNA"/>
</dbReference>
<organism evidence="2 3">
    <name type="scientific">Plantibacter flavus</name>
    <dbReference type="NCBI Taxonomy" id="150123"/>
    <lineage>
        <taxon>Bacteria</taxon>
        <taxon>Bacillati</taxon>
        <taxon>Actinomycetota</taxon>
        <taxon>Actinomycetes</taxon>
        <taxon>Micrococcales</taxon>
        <taxon>Microbacteriaceae</taxon>
        <taxon>Plantibacter</taxon>
    </lineage>
</organism>
<keyword evidence="3" id="KW-1185">Reference proteome</keyword>
<gene>
    <name evidence="2" type="ORF">EDD42_2325</name>
</gene>
<comment type="caution">
    <text evidence="2">The sequence shown here is derived from an EMBL/GenBank/DDBJ whole genome shotgun (WGS) entry which is preliminary data.</text>
</comment>
<accession>A0A3N2C3Y3</accession>